<sequence length="46" mass="5658">MVKKIKVNEEQLESVYKKKGFRSQNKTQLMKESRDKKFICNFRIMF</sequence>
<keyword evidence="2" id="KW-1185">Reference proteome</keyword>
<comment type="caution">
    <text evidence="1">The sequence shown here is derived from an EMBL/GenBank/DDBJ whole genome shotgun (WGS) entry which is preliminary data.</text>
</comment>
<protein>
    <submittedName>
        <fullName evidence="1">Uncharacterized protein</fullName>
    </submittedName>
</protein>
<proteinExistence type="predicted"/>
<dbReference type="EMBL" id="CAJJDN010000006">
    <property type="protein sequence ID" value="CAD8051814.1"/>
    <property type="molecule type" value="Genomic_DNA"/>
</dbReference>
<evidence type="ECO:0000313" key="2">
    <source>
        <dbReference type="Proteomes" id="UP000692954"/>
    </source>
</evidence>
<dbReference type="AlphaFoldDB" id="A0A8S1KLI9"/>
<accession>A0A8S1KLI9</accession>
<name>A0A8S1KLI9_9CILI</name>
<evidence type="ECO:0000313" key="1">
    <source>
        <dbReference type="EMBL" id="CAD8051814.1"/>
    </source>
</evidence>
<dbReference type="Proteomes" id="UP000692954">
    <property type="component" value="Unassembled WGS sequence"/>
</dbReference>
<organism evidence="1 2">
    <name type="scientific">Paramecium sonneborni</name>
    <dbReference type="NCBI Taxonomy" id="65129"/>
    <lineage>
        <taxon>Eukaryota</taxon>
        <taxon>Sar</taxon>
        <taxon>Alveolata</taxon>
        <taxon>Ciliophora</taxon>
        <taxon>Intramacronucleata</taxon>
        <taxon>Oligohymenophorea</taxon>
        <taxon>Peniculida</taxon>
        <taxon>Parameciidae</taxon>
        <taxon>Paramecium</taxon>
    </lineage>
</organism>
<reference evidence="1" key="1">
    <citation type="submission" date="2021-01" db="EMBL/GenBank/DDBJ databases">
        <authorList>
            <consortium name="Genoscope - CEA"/>
            <person name="William W."/>
        </authorList>
    </citation>
    <scope>NUCLEOTIDE SEQUENCE</scope>
</reference>
<gene>
    <name evidence="1" type="ORF">PSON_ATCC_30995.1.T0060088</name>
</gene>